<dbReference type="AlphaFoldDB" id="A0A3Q8AYP3"/>
<name>A0A3Q8AYP3_AGRTU</name>
<evidence type="ECO:0000313" key="1">
    <source>
        <dbReference type="EMBL" id="ARU12426.1"/>
    </source>
</evidence>
<organism evidence="1">
    <name type="scientific">Agrobacterium tumefaciens</name>
    <dbReference type="NCBI Taxonomy" id="358"/>
    <lineage>
        <taxon>Bacteria</taxon>
        <taxon>Pseudomonadati</taxon>
        <taxon>Pseudomonadota</taxon>
        <taxon>Alphaproteobacteria</taxon>
        <taxon>Hyphomicrobiales</taxon>
        <taxon>Rhizobiaceae</taxon>
        <taxon>Rhizobium/Agrobacterium group</taxon>
        <taxon>Agrobacterium</taxon>
        <taxon>Agrobacterium tumefaciens complex</taxon>
    </lineage>
</organism>
<accession>A0A3Q8AYP3</accession>
<keyword evidence="1" id="KW-0614">Plasmid</keyword>
<gene>
    <name evidence="1" type="ORF">AgrTiEU6_211</name>
</gene>
<protein>
    <submittedName>
        <fullName evidence="1">Uncharacterized protein</fullName>
    </submittedName>
</protein>
<geneLocation type="plasmid" evidence="1">
    <name>pTiEU6</name>
</geneLocation>
<sequence>MRFLFRRNPASERNIQFVERVGTRARDDRYAFSIRGWITPCPVNLQDKQL</sequence>
<reference evidence="1" key="1">
    <citation type="submission" date="2016-06" db="EMBL/GenBank/DDBJ databases">
        <title>Complete sequence of Ti-plasmid pTiEU6.</title>
        <authorList>
            <person name="Shao S."/>
            <person name="Henkel C."/>
            <person name="van Heusden G.H."/>
            <person name="Hooykaas P."/>
        </authorList>
    </citation>
    <scope>NUCLEOTIDE SEQUENCE</scope>
    <source>
        <strain evidence="1">EU6</strain>
        <plasmid evidence="1">pTiEU6</plasmid>
    </source>
</reference>
<proteinExistence type="predicted"/>
<dbReference type="EMBL" id="KX388535">
    <property type="protein sequence ID" value="ARU12426.1"/>
    <property type="molecule type" value="Genomic_DNA"/>
</dbReference>